<sequence>MCYPCSHCGACKVKLDPGVCPLCKEPVPAGAERCPACGFAIPLPPGQVAPAPPADAGTVEYEPAVAPADLPRAEEFGVVGSWPVPASRPQL</sequence>
<protein>
    <recommendedName>
        <fullName evidence="3">DZANK-type domain-containing protein</fullName>
    </recommendedName>
</protein>
<dbReference type="EMBL" id="JAJMLW010000001">
    <property type="protein sequence ID" value="MCI2241364.1"/>
    <property type="molecule type" value="Genomic_DNA"/>
</dbReference>
<gene>
    <name evidence="1" type="ORF">LPT13_03230</name>
</gene>
<evidence type="ECO:0000313" key="2">
    <source>
        <dbReference type="Proteomes" id="UP001430755"/>
    </source>
</evidence>
<evidence type="ECO:0000313" key="1">
    <source>
        <dbReference type="EMBL" id="MCI2241364.1"/>
    </source>
</evidence>
<dbReference type="Proteomes" id="UP001430755">
    <property type="component" value="Unassembled WGS sequence"/>
</dbReference>
<keyword evidence="2" id="KW-1185">Reference proteome</keyword>
<name>A0ABS9WES2_9ACTN</name>
<accession>A0ABS9WES2</accession>
<proteinExistence type="predicted"/>
<reference evidence="1" key="1">
    <citation type="submission" date="2021-11" db="EMBL/GenBank/DDBJ databases">
        <title>A Novel Adlercreutzia Species, isolated from a Allomyrina dichotoma larva feces.</title>
        <authorList>
            <person name="Suh M.K."/>
        </authorList>
    </citation>
    <scope>NUCLEOTIDE SEQUENCE</scope>
    <source>
        <strain evidence="1">JBNU-10</strain>
    </source>
</reference>
<organism evidence="1 2">
    <name type="scientific">Adlercreutzia faecimuris</name>
    <dbReference type="NCBI Taxonomy" id="2897341"/>
    <lineage>
        <taxon>Bacteria</taxon>
        <taxon>Bacillati</taxon>
        <taxon>Actinomycetota</taxon>
        <taxon>Coriobacteriia</taxon>
        <taxon>Eggerthellales</taxon>
        <taxon>Eggerthellaceae</taxon>
        <taxon>Adlercreutzia</taxon>
    </lineage>
</organism>
<dbReference type="RefSeq" id="WP_242163456.1">
    <property type="nucleotide sequence ID" value="NZ_JAJMLW010000001.1"/>
</dbReference>
<evidence type="ECO:0008006" key="3">
    <source>
        <dbReference type="Google" id="ProtNLM"/>
    </source>
</evidence>
<comment type="caution">
    <text evidence="1">The sequence shown here is derived from an EMBL/GenBank/DDBJ whole genome shotgun (WGS) entry which is preliminary data.</text>
</comment>